<dbReference type="GO" id="GO:0005324">
    <property type="term" value="F:long-chain fatty acid transmembrane transporter activity"/>
    <property type="evidence" value="ECO:0007669"/>
    <property type="project" value="TreeGrafter"/>
</dbReference>
<dbReference type="InterPro" id="IPR025110">
    <property type="entry name" value="AMP-bd_C"/>
</dbReference>
<dbReference type="OrthoDB" id="9803968at2"/>
<reference evidence="7 8" key="1">
    <citation type="submission" date="2015-07" db="EMBL/GenBank/DDBJ databases">
        <title>Complete genome sequence of Mycobacterium goodii X7B, a facultative thermophilic biodesulfurizing bacterium.</title>
        <authorList>
            <person name="Yu B."/>
            <person name="Li F."/>
            <person name="Xu P."/>
        </authorList>
    </citation>
    <scope>NUCLEOTIDE SEQUENCE [LARGE SCALE GENOMIC DNA]</scope>
    <source>
        <strain evidence="7 8">X7B</strain>
    </source>
</reference>
<dbReference type="STRING" id="134601.AFA91_11210"/>
<proteinExistence type="inferred from homology"/>
<dbReference type="Gene3D" id="3.30.300.30">
    <property type="match status" value="1"/>
</dbReference>
<dbReference type="PROSITE" id="PS00455">
    <property type="entry name" value="AMP_BINDING"/>
    <property type="match status" value="1"/>
</dbReference>
<evidence type="ECO:0000256" key="2">
    <source>
        <dbReference type="ARBA" id="ARBA00022598"/>
    </source>
</evidence>
<feature type="domain" description="AMP-dependent synthetase/ligase" evidence="5">
    <location>
        <begin position="28"/>
        <end position="355"/>
    </location>
</feature>
<protein>
    <submittedName>
        <fullName evidence="7">Acyl-CoA synthetase</fullName>
    </submittedName>
</protein>
<evidence type="ECO:0000259" key="6">
    <source>
        <dbReference type="Pfam" id="PF13193"/>
    </source>
</evidence>
<dbReference type="GO" id="GO:0044539">
    <property type="term" value="P:long-chain fatty acid import into cell"/>
    <property type="evidence" value="ECO:0007669"/>
    <property type="project" value="TreeGrafter"/>
</dbReference>
<dbReference type="GO" id="GO:0004467">
    <property type="term" value="F:long-chain fatty acid-CoA ligase activity"/>
    <property type="evidence" value="ECO:0007669"/>
    <property type="project" value="TreeGrafter"/>
</dbReference>
<dbReference type="GO" id="GO:0005886">
    <property type="term" value="C:plasma membrane"/>
    <property type="evidence" value="ECO:0007669"/>
    <property type="project" value="TreeGrafter"/>
</dbReference>
<evidence type="ECO:0000259" key="5">
    <source>
        <dbReference type="Pfam" id="PF00501"/>
    </source>
</evidence>
<name>A0A0K0X4N8_MYCGD</name>
<feature type="domain" description="AMP-binding enzyme C-terminal" evidence="6">
    <location>
        <begin position="406"/>
        <end position="482"/>
    </location>
</feature>
<gene>
    <name evidence="7" type="ORF">AFA91_11210</name>
</gene>
<dbReference type="InterPro" id="IPR000873">
    <property type="entry name" value="AMP-dep_synth/lig_dom"/>
</dbReference>
<dbReference type="Proteomes" id="UP000062255">
    <property type="component" value="Chromosome"/>
</dbReference>
<dbReference type="KEGG" id="mgo:AFA91_11210"/>
<dbReference type="InterPro" id="IPR045851">
    <property type="entry name" value="AMP-bd_C_sf"/>
</dbReference>
<dbReference type="PANTHER" id="PTHR43107:SF15">
    <property type="entry name" value="FATTY ACID TRANSPORT PROTEIN 3, ISOFORM A"/>
    <property type="match status" value="1"/>
</dbReference>
<evidence type="ECO:0000313" key="8">
    <source>
        <dbReference type="Proteomes" id="UP000062255"/>
    </source>
</evidence>
<evidence type="ECO:0000256" key="1">
    <source>
        <dbReference type="ARBA" id="ARBA00006432"/>
    </source>
</evidence>
<dbReference type="GO" id="GO:0005524">
    <property type="term" value="F:ATP binding"/>
    <property type="evidence" value="ECO:0007669"/>
    <property type="project" value="UniProtKB-KW"/>
</dbReference>
<comment type="similarity">
    <text evidence="1">Belongs to the ATP-dependent AMP-binding enzyme family.</text>
</comment>
<keyword evidence="3" id="KW-0547">Nucleotide-binding</keyword>
<dbReference type="Gene3D" id="3.40.50.12780">
    <property type="entry name" value="N-terminal domain of ligase-like"/>
    <property type="match status" value="1"/>
</dbReference>
<dbReference type="PATRIC" id="fig|134601.6.peg.2335"/>
<evidence type="ECO:0000313" key="7">
    <source>
        <dbReference type="EMBL" id="AKS32347.1"/>
    </source>
</evidence>
<accession>A0A0K0X4N8</accession>
<dbReference type="NCBIfam" id="NF005897">
    <property type="entry name" value="PRK07867.1"/>
    <property type="match status" value="1"/>
</dbReference>
<dbReference type="InterPro" id="IPR020845">
    <property type="entry name" value="AMP-binding_CS"/>
</dbReference>
<dbReference type="RefSeq" id="WP_049744775.1">
    <property type="nucleotide sequence ID" value="NZ_CP012150.1"/>
</dbReference>
<dbReference type="SUPFAM" id="SSF56801">
    <property type="entry name" value="Acetyl-CoA synthetase-like"/>
    <property type="match status" value="1"/>
</dbReference>
<dbReference type="EMBL" id="CP012150">
    <property type="protein sequence ID" value="AKS32347.1"/>
    <property type="molecule type" value="Genomic_DNA"/>
</dbReference>
<organism evidence="7 8">
    <name type="scientific">Mycolicibacterium goodii</name>
    <name type="common">Mycobacterium goodii</name>
    <dbReference type="NCBI Taxonomy" id="134601"/>
    <lineage>
        <taxon>Bacteria</taxon>
        <taxon>Bacillati</taxon>
        <taxon>Actinomycetota</taxon>
        <taxon>Actinomycetes</taxon>
        <taxon>Mycobacteriales</taxon>
        <taxon>Mycobacteriaceae</taxon>
        <taxon>Mycolicibacterium</taxon>
    </lineage>
</organism>
<dbReference type="Pfam" id="PF13193">
    <property type="entry name" value="AMP-binding_C"/>
    <property type="match status" value="1"/>
</dbReference>
<dbReference type="Pfam" id="PF00501">
    <property type="entry name" value="AMP-binding"/>
    <property type="match status" value="1"/>
</dbReference>
<dbReference type="AlphaFoldDB" id="A0A0K0X4N8"/>
<evidence type="ECO:0000256" key="3">
    <source>
        <dbReference type="ARBA" id="ARBA00022741"/>
    </source>
</evidence>
<keyword evidence="4" id="KW-0067">ATP-binding</keyword>
<dbReference type="PANTHER" id="PTHR43107">
    <property type="entry name" value="LONG-CHAIN FATTY ACID TRANSPORT PROTEIN"/>
    <property type="match status" value="1"/>
</dbReference>
<evidence type="ECO:0000256" key="4">
    <source>
        <dbReference type="ARBA" id="ARBA00022840"/>
    </source>
</evidence>
<keyword evidence="2" id="KW-0436">Ligase</keyword>
<sequence length="509" mass="54262">MADPTDPQTVTALLASLVDVTDRGVYEGDSFVSWAEHIAAGAQAGAALRARMDPRRPPHVGVLLGNTTSFSSLLVAAGLTGLVPVGLNPTRRGEALSRDIVRADCQVVLTDNPGLVPAGEIPVIDVESAEWATELVGHRGAPVQFGPLRPDDLFMLIFTSGTSGEPKAVRVTHDKVAFPGRMLAERFGLGPSDTAYLSMPLFHSNAIMAGWAVAVAAGASIALRRKFSASGFIDDVRRYGATYANYVGKPLSYILATEPRPDDADNPLKILYGNEGAPRDLERFAERFGVHVVDGFGSTEGGVAIARTPDTPDGALGPLTDEVAIVDVDTGEPCPPGRVGELVNPTGAGWFRGYYNDPQAESERMAGGVYHTGDLAFCDENGYVYFAGRLGDWMRVDGENLGTAPIERILVRHPGILEVAVYPVPDPAVGDQVMAAVVPAPGAPFDPDEFREFLAAQDDLGPKQWPSYVRVGTELPRTETFKVIKRQLTAEGTDCTDPVWPIARADTTA</sequence>
<dbReference type="InterPro" id="IPR042099">
    <property type="entry name" value="ANL_N_sf"/>
</dbReference>